<feature type="region of interest" description="Disordered" evidence="1">
    <location>
        <begin position="1"/>
        <end position="53"/>
    </location>
</feature>
<dbReference type="Proteomes" id="UP000824469">
    <property type="component" value="Unassembled WGS sequence"/>
</dbReference>
<accession>A0AA38LB67</accession>
<evidence type="ECO:0000313" key="3">
    <source>
        <dbReference type="Proteomes" id="UP000824469"/>
    </source>
</evidence>
<feature type="non-terminal residue" evidence="2">
    <location>
        <position position="1"/>
    </location>
</feature>
<evidence type="ECO:0000313" key="2">
    <source>
        <dbReference type="EMBL" id="KAH9315470.1"/>
    </source>
</evidence>
<name>A0AA38LB67_TAXCH</name>
<feature type="compositionally biased region" description="Polar residues" evidence="1">
    <location>
        <begin position="8"/>
        <end position="19"/>
    </location>
</feature>
<protein>
    <submittedName>
        <fullName evidence="2">Uncharacterized protein</fullName>
    </submittedName>
</protein>
<organism evidence="2 3">
    <name type="scientific">Taxus chinensis</name>
    <name type="common">Chinese yew</name>
    <name type="synonym">Taxus wallichiana var. chinensis</name>
    <dbReference type="NCBI Taxonomy" id="29808"/>
    <lineage>
        <taxon>Eukaryota</taxon>
        <taxon>Viridiplantae</taxon>
        <taxon>Streptophyta</taxon>
        <taxon>Embryophyta</taxon>
        <taxon>Tracheophyta</taxon>
        <taxon>Spermatophyta</taxon>
        <taxon>Pinopsida</taxon>
        <taxon>Pinidae</taxon>
        <taxon>Conifers II</taxon>
        <taxon>Cupressales</taxon>
        <taxon>Taxaceae</taxon>
        <taxon>Taxus</taxon>
    </lineage>
</organism>
<proteinExistence type="predicted"/>
<keyword evidence="3" id="KW-1185">Reference proteome</keyword>
<feature type="non-terminal residue" evidence="2">
    <location>
        <position position="53"/>
    </location>
</feature>
<evidence type="ECO:0000256" key="1">
    <source>
        <dbReference type="SAM" id="MobiDB-lite"/>
    </source>
</evidence>
<dbReference type="EMBL" id="JAHRHJ020000005">
    <property type="protein sequence ID" value="KAH9315470.1"/>
    <property type="molecule type" value="Genomic_DNA"/>
</dbReference>
<feature type="compositionally biased region" description="Pro residues" evidence="1">
    <location>
        <begin position="44"/>
        <end position="53"/>
    </location>
</feature>
<sequence length="53" mass="5564">ASSERTRSFTHSMESTGGQRASRHGQGEAISSRRPVPVDVPAGTQPPPMMGGE</sequence>
<dbReference type="AlphaFoldDB" id="A0AA38LB67"/>
<reference evidence="2 3" key="1">
    <citation type="journal article" date="2021" name="Nat. Plants">
        <title>The Taxus genome provides insights into paclitaxel biosynthesis.</title>
        <authorList>
            <person name="Xiong X."/>
            <person name="Gou J."/>
            <person name="Liao Q."/>
            <person name="Li Y."/>
            <person name="Zhou Q."/>
            <person name="Bi G."/>
            <person name="Li C."/>
            <person name="Du R."/>
            <person name="Wang X."/>
            <person name="Sun T."/>
            <person name="Guo L."/>
            <person name="Liang H."/>
            <person name="Lu P."/>
            <person name="Wu Y."/>
            <person name="Zhang Z."/>
            <person name="Ro D.K."/>
            <person name="Shang Y."/>
            <person name="Huang S."/>
            <person name="Yan J."/>
        </authorList>
    </citation>
    <scope>NUCLEOTIDE SEQUENCE [LARGE SCALE GENOMIC DNA]</scope>
    <source>
        <strain evidence="2">Ta-2019</strain>
    </source>
</reference>
<gene>
    <name evidence="2" type="ORF">KI387_024097</name>
</gene>
<comment type="caution">
    <text evidence="2">The sequence shown here is derived from an EMBL/GenBank/DDBJ whole genome shotgun (WGS) entry which is preliminary data.</text>
</comment>